<sequence length="108" mass="12127">MRMVITDDGVRFLSPDVFYKEIGLYLGIEKEVDDGVVNYAGLGKNGRTDGRNWPQHVVIPQGNHERDDGVRCPGCEGAQDHHACHDGHFLLGSRRRTATGWLGRLRKK</sequence>
<accession>A0A4Y2RA67</accession>
<evidence type="ECO:0000313" key="2">
    <source>
        <dbReference type="EMBL" id="GBN71796.1"/>
    </source>
</evidence>
<evidence type="ECO:0000313" key="1">
    <source>
        <dbReference type="EMBL" id="GBN71705.1"/>
    </source>
</evidence>
<dbReference type="AlphaFoldDB" id="A0A4Y2RA67"/>
<reference evidence="1 3" key="1">
    <citation type="journal article" date="2019" name="Sci. Rep.">
        <title>Orb-weaving spider Araneus ventricosus genome elucidates the spidroin gene catalogue.</title>
        <authorList>
            <person name="Kono N."/>
            <person name="Nakamura H."/>
            <person name="Ohtoshi R."/>
            <person name="Moran D.A.P."/>
            <person name="Shinohara A."/>
            <person name="Yoshida Y."/>
            <person name="Fujiwara M."/>
            <person name="Mori M."/>
            <person name="Tomita M."/>
            <person name="Arakawa K."/>
        </authorList>
    </citation>
    <scope>NUCLEOTIDE SEQUENCE [LARGE SCALE GENOMIC DNA]</scope>
</reference>
<dbReference type="Proteomes" id="UP000499080">
    <property type="component" value="Unassembled WGS sequence"/>
</dbReference>
<dbReference type="EMBL" id="BGPR01016070">
    <property type="protein sequence ID" value="GBN71705.1"/>
    <property type="molecule type" value="Genomic_DNA"/>
</dbReference>
<evidence type="ECO:0000313" key="3">
    <source>
        <dbReference type="Proteomes" id="UP000499080"/>
    </source>
</evidence>
<protein>
    <submittedName>
        <fullName evidence="1">Uncharacterized protein</fullName>
    </submittedName>
</protein>
<keyword evidence="3" id="KW-1185">Reference proteome</keyword>
<dbReference type="EMBL" id="BGPR01016088">
    <property type="protein sequence ID" value="GBN71796.1"/>
    <property type="molecule type" value="Genomic_DNA"/>
</dbReference>
<proteinExistence type="predicted"/>
<comment type="caution">
    <text evidence="1">The sequence shown here is derived from an EMBL/GenBank/DDBJ whole genome shotgun (WGS) entry which is preliminary data.</text>
</comment>
<gene>
    <name evidence="2" type="ORF">AVEN_231692_1</name>
    <name evidence="1" type="ORF">AVEN_50265_1</name>
</gene>
<organism evidence="1 3">
    <name type="scientific">Araneus ventricosus</name>
    <name type="common">Orbweaver spider</name>
    <name type="synonym">Epeira ventricosa</name>
    <dbReference type="NCBI Taxonomy" id="182803"/>
    <lineage>
        <taxon>Eukaryota</taxon>
        <taxon>Metazoa</taxon>
        <taxon>Ecdysozoa</taxon>
        <taxon>Arthropoda</taxon>
        <taxon>Chelicerata</taxon>
        <taxon>Arachnida</taxon>
        <taxon>Araneae</taxon>
        <taxon>Araneomorphae</taxon>
        <taxon>Entelegynae</taxon>
        <taxon>Araneoidea</taxon>
        <taxon>Araneidae</taxon>
        <taxon>Araneus</taxon>
    </lineage>
</organism>
<name>A0A4Y2RA67_ARAVE</name>